<dbReference type="SUPFAM" id="SSF161098">
    <property type="entry name" value="MetI-like"/>
    <property type="match status" value="1"/>
</dbReference>
<dbReference type="InterPro" id="IPR035906">
    <property type="entry name" value="MetI-like_sf"/>
</dbReference>
<evidence type="ECO:0000256" key="7">
    <source>
        <dbReference type="ARBA" id="ARBA00023136"/>
    </source>
</evidence>
<proteinExistence type="inferred from homology"/>
<comment type="similarity">
    <text evidence="2">Belongs to the binding-protein-dependent transport system permease family. CysTW subfamily.</text>
</comment>
<feature type="transmembrane region" description="Helical" evidence="8">
    <location>
        <begin position="133"/>
        <end position="155"/>
    </location>
</feature>
<feature type="transmembrane region" description="Helical" evidence="8">
    <location>
        <begin position="210"/>
        <end position="230"/>
    </location>
</feature>
<keyword evidence="5 8" id="KW-0812">Transmembrane</keyword>
<evidence type="ECO:0000313" key="11">
    <source>
        <dbReference type="EMBL" id="SHO66651.1"/>
    </source>
</evidence>
<keyword evidence="7 8" id="KW-0472">Membrane</keyword>
<dbReference type="CDD" id="cd06261">
    <property type="entry name" value="TM_PBP2"/>
    <property type="match status" value="1"/>
</dbReference>
<protein>
    <submittedName>
        <fullName evidence="11">Putative spermidine/putrescine transport system permease protein</fullName>
    </submittedName>
</protein>
<dbReference type="PANTHER" id="PTHR43848">
    <property type="entry name" value="PUTRESCINE TRANSPORT SYSTEM PERMEASE PROTEIN POTI"/>
    <property type="match status" value="1"/>
</dbReference>
<feature type="transmembrane region" description="Helical" evidence="8">
    <location>
        <begin position="161"/>
        <end position="179"/>
    </location>
</feature>
<feature type="domain" description="ABC transmembrane type-1" evidence="10">
    <location>
        <begin position="95"/>
        <end position="282"/>
    </location>
</feature>
<evidence type="ECO:0000256" key="2">
    <source>
        <dbReference type="ARBA" id="ARBA00007069"/>
    </source>
</evidence>
<comment type="subcellular location">
    <subcellularLocation>
        <location evidence="1 8">Cell membrane</location>
        <topology evidence="1 8">Multi-pass membrane protein</topology>
    </subcellularLocation>
</comment>
<feature type="transmembrane region" description="Helical" evidence="8">
    <location>
        <begin position="36"/>
        <end position="58"/>
    </location>
</feature>
<reference evidence="11 12" key="1">
    <citation type="submission" date="2016-12" db="EMBL/GenBank/DDBJ databases">
        <authorList>
            <person name="Song W.-J."/>
            <person name="Kurnit D.M."/>
        </authorList>
    </citation>
    <scope>NUCLEOTIDE SEQUENCE [LARGE SCALE GENOMIC DNA]</scope>
    <source>
        <strain evidence="11 12">DSM 19599</strain>
    </source>
</reference>
<evidence type="ECO:0000256" key="5">
    <source>
        <dbReference type="ARBA" id="ARBA00022692"/>
    </source>
</evidence>
<evidence type="ECO:0000256" key="1">
    <source>
        <dbReference type="ARBA" id="ARBA00004651"/>
    </source>
</evidence>
<dbReference type="Gene3D" id="1.10.3720.10">
    <property type="entry name" value="MetI-like"/>
    <property type="match status" value="1"/>
</dbReference>
<keyword evidence="6 8" id="KW-1133">Transmembrane helix</keyword>
<dbReference type="InterPro" id="IPR000515">
    <property type="entry name" value="MetI-like"/>
</dbReference>
<gene>
    <name evidence="11" type="ORF">SAMN02745172_03310</name>
</gene>
<keyword evidence="3 8" id="KW-0813">Transport</keyword>
<evidence type="ECO:0000256" key="3">
    <source>
        <dbReference type="ARBA" id="ARBA00022448"/>
    </source>
</evidence>
<evidence type="ECO:0000256" key="4">
    <source>
        <dbReference type="ARBA" id="ARBA00022475"/>
    </source>
</evidence>
<organism evidence="11 12">
    <name type="scientific">Pseudoxanthobacter soli DSM 19599</name>
    <dbReference type="NCBI Taxonomy" id="1123029"/>
    <lineage>
        <taxon>Bacteria</taxon>
        <taxon>Pseudomonadati</taxon>
        <taxon>Pseudomonadota</taxon>
        <taxon>Alphaproteobacteria</taxon>
        <taxon>Hyphomicrobiales</taxon>
        <taxon>Segnochrobactraceae</taxon>
        <taxon>Pseudoxanthobacter</taxon>
    </lineage>
</organism>
<sequence>MTAPTTAPAPSPIPSPAPAPAVARARRVKESPMKRAGTILLVAVTALVFALLYGPLLVPIVSSFFTVSHGAVDWAQPTASAYAALTRNESVLSALRTTLIVGASAVVLSVAIATGLALYVASPEAKGRRFLQFVIFLPFLMPPIITGLALLIFFREIDFERSILTVIIGHTVFVLALVYRTILVRLQSLSGSLVEASYDLGASRWQTFRLVLLPNLTGAMAGGAILAFALSFDETMITLLVTGTQSTLPVRLWAMMRLGFTPDINALVTLVLLFTTALCLVAVRFVAPAHAASGGDE</sequence>
<keyword evidence="12" id="KW-1185">Reference proteome</keyword>
<feature type="compositionally biased region" description="Pro residues" evidence="9">
    <location>
        <begin position="7"/>
        <end position="19"/>
    </location>
</feature>
<dbReference type="PROSITE" id="PS50928">
    <property type="entry name" value="ABC_TM1"/>
    <property type="match status" value="1"/>
</dbReference>
<dbReference type="EMBL" id="FRXO01000007">
    <property type="protein sequence ID" value="SHO66651.1"/>
    <property type="molecule type" value="Genomic_DNA"/>
</dbReference>
<evidence type="ECO:0000256" key="9">
    <source>
        <dbReference type="SAM" id="MobiDB-lite"/>
    </source>
</evidence>
<keyword evidence="4" id="KW-1003">Cell membrane</keyword>
<evidence type="ECO:0000259" key="10">
    <source>
        <dbReference type="PROSITE" id="PS50928"/>
    </source>
</evidence>
<dbReference type="Pfam" id="PF00528">
    <property type="entry name" value="BPD_transp_1"/>
    <property type="match status" value="1"/>
</dbReference>
<dbReference type="GO" id="GO:0005886">
    <property type="term" value="C:plasma membrane"/>
    <property type="evidence" value="ECO:0007669"/>
    <property type="project" value="UniProtKB-SubCell"/>
</dbReference>
<name>A0A1M7ZP64_9HYPH</name>
<dbReference type="STRING" id="1123029.SAMN02745172_03310"/>
<dbReference type="PANTHER" id="PTHR43848:SF2">
    <property type="entry name" value="PUTRESCINE TRANSPORT SYSTEM PERMEASE PROTEIN POTI"/>
    <property type="match status" value="1"/>
</dbReference>
<evidence type="ECO:0000256" key="6">
    <source>
        <dbReference type="ARBA" id="ARBA00022989"/>
    </source>
</evidence>
<feature type="transmembrane region" description="Helical" evidence="8">
    <location>
        <begin position="99"/>
        <end position="121"/>
    </location>
</feature>
<evidence type="ECO:0000256" key="8">
    <source>
        <dbReference type="RuleBase" id="RU363032"/>
    </source>
</evidence>
<evidence type="ECO:0000313" key="12">
    <source>
        <dbReference type="Proteomes" id="UP000186406"/>
    </source>
</evidence>
<dbReference type="Proteomes" id="UP000186406">
    <property type="component" value="Unassembled WGS sequence"/>
</dbReference>
<feature type="region of interest" description="Disordered" evidence="9">
    <location>
        <begin position="1"/>
        <end position="26"/>
    </location>
</feature>
<accession>A0A1M7ZP64</accession>
<dbReference type="InterPro" id="IPR051789">
    <property type="entry name" value="Bact_Polyamine_Transport"/>
</dbReference>
<dbReference type="GO" id="GO:0055085">
    <property type="term" value="P:transmembrane transport"/>
    <property type="evidence" value="ECO:0007669"/>
    <property type="project" value="InterPro"/>
</dbReference>
<dbReference type="AlphaFoldDB" id="A0A1M7ZP64"/>
<feature type="transmembrane region" description="Helical" evidence="8">
    <location>
        <begin position="266"/>
        <end position="287"/>
    </location>
</feature>